<evidence type="ECO:0008006" key="9">
    <source>
        <dbReference type="Google" id="ProtNLM"/>
    </source>
</evidence>
<keyword evidence="4" id="KW-0804">Transcription</keyword>
<name>A0A3D8QVX5_9HELO</name>
<evidence type="ECO:0000313" key="7">
    <source>
        <dbReference type="EMBL" id="RDW65993.1"/>
    </source>
</evidence>
<evidence type="ECO:0000256" key="2">
    <source>
        <dbReference type="ARBA" id="ARBA00023015"/>
    </source>
</evidence>
<dbReference type="Proteomes" id="UP000256645">
    <property type="component" value="Unassembled WGS sequence"/>
</dbReference>
<keyword evidence="5" id="KW-0539">Nucleus</keyword>
<protein>
    <recommendedName>
        <fullName evidence="9">Transcription factor domain-containing protein</fullName>
    </recommendedName>
</protein>
<accession>A0A3D8QVX5</accession>
<dbReference type="GO" id="GO:0000981">
    <property type="term" value="F:DNA-binding transcription factor activity, RNA polymerase II-specific"/>
    <property type="evidence" value="ECO:0007669"/>
    <property type="project" value="TreeGrafter"/>
</dbReference>
<gene>
    <name evidence="7" type="ORF">BP6252_09628</name>
</gene>
<organism evidence="7 8">
    <name type="scientific">Coleophoma cylindrospora</name>
    <dbReference type="NCBI Taxonomy" id="1849047"/>
    <lineage>
        <taxon>Eukaryota</taxon>
        <taxon>Fungi</taxon>
        <taxon>Dikarya</taxon>
        <taxon>Ascomycota</taxon>
        <taxon>Pezizomycotina</taxon>
        <taxon>Leotiomycetes</taxon>
        <taxon>Helotiales</taxon>
        <taxon>Dermateaceae</taxon>
        <taxon>Coleophoma</taxon>
    </lineage>
</organism>
<evidence type="ECO:0000313" key="8">
    <source>
        <dbReference type="Proteomes" id="UP000256645"/>
    </source>
</evidence>
<dbReference type="AlphaFoldDB" id="A0A3D8QVX5"/>
<proteinExistence type="predicted"/>
<dbReference type="PANTHER" id="PTHR31845:SF21">
    <property type="entry name" value="REGULATORY PROTEIN LEU3"/>
    <property type="match status" value="1"/>
</dbReference>
<dbReference type="CDD" id="cd12148">
    <property type="entry name" value="fungal_TF_MHR"/>
    <property type="match status" value="1"/>
</dbReference>
<feature type="compositionally biased region" description="Polar residues" evidence="6">
    <location>
        <begin position="33"/>
        <end position="55"/>
    </location>
</feature>
<dbReference type="STRING" id="1849047.A0A3D8QVX5"/>
<comment type="subcellular location">
    <subcellularLocation>
        <location evidence="1">Nucleus</location>
    </subcellularLocation>
</comment>
<evidence type="ECO:0000256" key="3">
    <source>
        <dbReference type="ARBA" id="ARBA00023125"/>
    </source>
</evidence>
<evidence type="ECO:0000256" key="5">
    <source>
        <dbReference type="ARBA" id="ARBA00023242"/>
    </source>
</evidence>
<keyword evidence="2" id="KW-0805">Transcription regulation</keyword>
<dbReference type="GO" id="GO:0000976">
    <property type="term" value="F:transcription cis-regulatory region binding"/>
    <property type="evidence" value="ECO:0007669"/>
    <property type="project" value="TreeGrafter"/>
</dbReference>
<comment type="caution">
    <text evidence="7">The sequence shown here is derived from an EMBL/GenBank/DDBJ whole genome shotgun (WGS) entry which is preliminary data.</text>
</comment>
<dbReference type="GO" id="GO:0005634">
    <property type="term" value="C:nucleus"/>
    <property type="evidence" value="ECO:0007669"/>
    <property type="project" value="UniProtKB-SubCell"/>
</dbReference>
<evidence type="ECO:0000256" key="4">
    <source>
        <dbReference type="ARBA" id="ARBA00023163"/>
    </source>
</evidence>
<keyword evidence="8" id="KW-1185">Reference proteome</keyword>
<feature type="compositionally biased region" description="Basic and acidic residues" evidence="6">
    <location>
        <begin position="8"/>
        <end position="22"/>
    </location>
</feature>
<dbReference type="EMBL" id="PDLM01000011">
    <property type="protein sequence ID" value="RDW65993.1"/>
    <property type="molecule type" value="Genomic_DNA"/>
</dbReference>
<dbReference type="PANTHER" id="PTHR31845">
    <property type="entry name" value="FINGER DOMAIN PROTEIN, PUTATIVE-RELATED"/>
    <property type="match status" value="1"/>
</dbReference>
<keyword evidence="3" id="KW-0238">DNA-binding</keyword>
<dbReference type="OrthoDB" id="3163292at2759"/>
<sequence length="609" mass="67945">MITTPKPGESDSENKKESREHAPSVVNRRSKSARQQVETRQPPSGVVTLSASHSLSDPAIPDDLDTTEPEERSRISEVFPSVATTEPEDISQPYDPTVVFPTYPIIPQNHNTRTHFEVRVDGSGDFSTANATRKLDAIELSATEVQDLFSEYFENYHKFLPLLNPSKSPSYYYESSCLLFWTTIAIASRRYQADLTLLTALSVSVPRLLWSVLQSVPQNYHDVKALCLLCTWPFPLSSSSSDPTFMLSGTMVHIAMQMGLHRPSQAQDFSKIAMKVPLEELQDRATTWTVCKIVAQSVATGYGQPSTSFDNSIISLPQSNTGIINIPEELRTRLRIESLCHRISKSLYSIPEATDNSSQQTTVINLLCDELFQVETDLSHNISPVQDIYLCCAQLHLRLYALFDSNASKNFTQGLVSLYRACENLLSLLLETEKDILGYSPNYVFQMALASGFALLKLITSPATQLLEGTSAKAIFNSAIVVVRKMSVSNNDLPGRLADVLAQLKARGRSPDTSDQWQKFTLQVRSRMSMSVTFDSLWHWRKGFETSGSLANTARAATANNFTGDALSWAGGPTSVQEEFHFDDELFDEFYPLNWIVDNAQDYSSIYIT</sequence>
<dbReference type="InterPro" id="IPR051089">
    <property type="entry name" value="prtT"/>
</dbReference>
<evidence type="ECO:0000256" key="6">
    <source>
        <dbReference type="SAM" id="MobiDB-lite"/>
    </source>
</evidence>
<feature type="region of interest" description="Disordered" evidence="6">
    <location>
        <begin position="1"/>
        <end position="94"/>
    </location>
</feature>
<reference evidence="7 8" key="1">
    <citation type="journal article" date="2018" name="IMA Fungus">
        <title>IMA Genome-F 9: Draft genome sequence of Annulohypoxylon stygium, Aspergillus mulundensis, Berkeleyomyces basicola (syn. Thielaviopsis basicola), Ceratocystis smalleyi, two Cercospora beticola strains, Coleophoma cylindrospora, Fusarium fracticaudum, Phialophora cf. hyalina, and Morchella septimelata.</title>
        <authorList>
            <person name="Wingfield B.D."/>
            <person name="Bills G.F."/>
            <person name="Dong Y."/>
            <person name="Huang W."/>
            <person name="Nel W.J."/>
            <person name="Swalarsk-Parry B.S."/>
            <person name="Vaghefi N."/>
            <person name="Wilken P.M."/>
            <person name="An Z."/>
            <person name="de Beer Z.W."/>
            <person name="De Vos L."/>
            <person name="Chen L."/>
            <person name="Duong T.A."/>
            <person name="Gao Y."/>
            <person name="Hammerbacher A."/>
            <person name="Kikkert J.R."/>
            <person name="Li Y."/>
            <person name="Li H."/>
            <person name="Li K."/>
            <person name="Li Q."/>
            <person name="Liu X."/>
            <person name="Ma X."/>
            <person name="Naidoo K."/>
            <person name="Pethybridge S.J."/>
            <person name="Sun J."/>
            <person name="Steenkamp E.T."/>
            <person name="van der Nest M.A."/>
            <person name="van Wyk S."/>
            <person name="Wingfield M.J."/>
            <person name="Xiong C."/>
            <person name="Yue Q."/>
            <person name="Zhang X."/>
        </authorList>
    </citation>
    <scope>NUCLEOTIDE SEQUENCE [LARGE SCALE GENOMIC DNA]</scope>
    <source>
        <strain evidence="7 8">BP6252</strain>
    </source>
</reference>
<evidence type="ECO:0000256" key="1">
    <source>
        <dbReference type="ARBA" id="ARBA00004123"/>
    </source>
</evidence>